<keyword evidence="1" id="KW-0134">Cell wall</keyword>
<gene>
    <name evidence="8" type="ORF">HMPREF1862_00198</name>
</gene>
<feature type="chain" id="PRO_5044319093" evidence="6">
    <location>
        <begin position="44"/>
        <end position="603"/>
    </location>
</feature>
<keyword evidence="4" id="KW-0572">Peptidoglycan-anchor</keyword>
<proteinExistence type="predicted"/>
<evidence type="ECO:0000256" key="6">
    <source>
        <dbReference type="SAM" id="SignalP"/>
    </source>
</evidence>
<dbReference type="Proteomes" id="UP000070572">
    <property type="component" value="Unassembled WGS sequence"/>
</dbReference>
<evidence type="ECO:0000313" key="9">
    <source>
        <dbReference type="Proteomes" id="UP000070572"/>
    </source>
</evidence>
<feature type="domain" description="Gram-positive cocci surface proteins LPxTG" evidence="7">
    <location>
        <begin position="563"/>
        <end position="600"/>
    </location>
</feature>
<evidence type="ECO:0000256" key="1">
    <source>
        <dbReference type="ARBA" id="ARBA00022512"/>
    </source>
</evidence>
<evidence type="ECO:0000259" key="7">
    <source>
        <dbReference type="Pfam" id="PF00746"/>
    </source>
</evidence>
<reference evidence="8 9" key="1">
    <citation type="submission" date="2016-01" db="EMBL/GenBank/DDBJ databases">
        <authorList>
            <person name="Mitreva M."/>
            <person name="Pepin K.H."/>
            <person name="Mihindukulasuriya K.A."/>
            <person name="Fulton R."/>
            <person name="Fronick C."/>
            <person name="O'Laughlin M."/>
            <person name="Miner T."/>
            <person name="Herter B."/>
            <person name="Rosa B.A."/>
            <person name="Cordes M."/>
            <person name="Tomlinson C."/>
            <person name="Wollam A."/>
            <person name="Palsikar V.B."/>
            <person name="Mardis E.R."/>
            <person name="Wilson R.K."/>
        </authorList>
    </citation>
    <scope>NUCLEOTIDE SEQUENCE [LARGE SCALE GENOMIC DNA]</scope>
    <source>
        <strain evidence="8 9">DNF00696</strain>
    </source>
</reference>
<accession>A0AB34X154</accession>
<keyword evidence="5" id="KW-0472">Membrane</keyword>
<protein>
    <submittedName>
        <fullName evidence="8">LPXTG-motif protein cell wall anchor domain protein</fullName>
    </submittedName>
</protein>
<feature type="signal peptide" evidence="6">
    <location>
        <begin position="1"/>
        <end position="43"/>
    </location>
</feature>
<comment type="caution">
    <text evidence="8">The sequence shown here is derived from an EMBL/GenBank/DDBJ whole genome shotgun (WGS) entry which is preliminary data.</text>
</comment>
<keyword evidence="3 6" id="KW-0732">Signal</keyword>
<dbReference type="NCBIfam" id="TIGR01167">
    <property type="entry name" value="LPXTG_anchor"/>
    <property type="match status" value="1"/>
</dbReference>
<dbReference type="AlphaFoldDB" id="A0AB34X154"/>
<keyword evidence="5" id="KW-0812">Transmembrane</keyword>
<evidence type="ECO:0000256" key="3">
    <source>
        <dbReference type="ARBA" id="ARBA00022729"/>
    </source>
</evidence>
<sequence>MYVESAFNRERKIMILDRPRHRLFLAGSLSLLLALSATTPALAAGGAQSSAVNTVESGADPAANNLHKTENYVNSDLSVLPDNVNWDGKRKGLGDTNTFYEAVKLPDGATPYSVVDMRKFPGVNEPLIKNAKEFGWDLNKGAISISKEGKAFKNGTGESGIINPENKKNIFWFGKYRKSAEPGIKKNENKDLIAKLAWDPWIAAGSTAIKGAKKSIPPAGDYCKLSKQKYEGFTFWDTCDSPDVNKDTKQFFEDYSAAKIGRYEMLARADLEDGTHLIFSFTRTVYPRFNSGVKQAVDVTPGSEIVITPSWVSNGNKGGTDQLQLRIYDATGKQISDYPDWNTDRPVMLYKGDTNRPEVGTQGFVWKVPKGVTRIFTTFRQADETKDHTGLAKKSAVALTGFTGATVTTGSHLTMSNAGSNDASKQIVNKPFDFSLDIVNDGFAATANGEFSASLPKGVTAKAVSVLAGGKEVPGTIKDGKITVPLGKIEVGQKVVIKLRGLVLPNTKKWNLENPKLAYNTFALNGGYTDAANFKGSFHIVHPYTISLMANQASSATPSTESKPAKKKALPGTGAIATEIMVLAGIFTLAGITLLVVRRKYGK</sequence>
<keyword evidence="2" id="KW-0964">Secreted</keyword>
<organism evidence="8 9">
    <name type="scientific">Varibaculum cambriense</name>
    <dbReference type="NCBI Taxonomy" id="184870"/>
    <lineage>
        <taxon>Bacteria</taxon>
        <taxon>Bacillati</taxon>
        <taxon>Actinomycetota</taxon>
        <taxon>Actinomycetes</taxon>
        <taxon>Actinomycetales</taxon>
        <taxon>Actinomycetaceae</taxon>
        <taxon>Varibaculum</taxon>
    </lineage>
</organism>
<dbReference type="Pfam" id="PF00746">
    <property type="entry name" value="Gram_pos_anchor"/>
    <property type="match status" value="1"/>
</dbReference>
<evidence type="ECO:0000256" key="5">
    <source>
        <dbReference type="SAM" id="Phobius"/>
    </source>
</evidence>
<keyword evidence="5" id="KW-1133">Transmembrane helix</keyword>
<evidence type="ECO:0000313" key="8">
    <source>
        <dbReference type="EMBL" id="KXB81773.1"/>
    </source>
</evidence>
<evidence type="ECO:0000256" key="4">
    <source>
        <dbReference type="ARBA" id="ARBA00023088"/>
    </source>
</evidence>
<dbReference type="EMBL" id="LSDN01000005">
    <property type="protein sequence ID" value="KXB81773.1"/>
    <property type="molecule type" value="Genomic_DNA"/>
</dbReference>
<feature type="transmembrane region" description="Helical" evidence="5">
    <location>
        <begin position="576"/>
        <end position="597"/>
    </location>
</feature>
<evidence type="ECO:0000256" key="2">
    <source>
        <dbReference type="ARBA" id="ARBA00022525"/>
    </source>
</evidence>
<dbReference type="InterPro" id="IPR019931">
    <property type="entry name" value="LPXTG_anchor"/>
</dbReference>
<name>A0AB34X154_9ACTO</name>